<evidence type="ECO:0000313" key="2">
    <source>
        <dbReference type="EMBL" id="PAX53250.1"/>
    </source>
</evidence>
<keyword evidence="3" id="KW-1185">Reference proteome</keyword>
<dbReference type="OrthoDB" id="7068289at2"/>
<sequence length="67" mass="7542">MKWRVILEPDPETGEWAVWCPELPGCTSAGETEEEALENIREAIQLYLETDQIQLPLGTISREVTVG</sequence>
<reference evidence="2 3" key="1">
    <citation type="submission" date="2017-08" db="EMBL/GenBank/DDBJ databases">
        <title>Draft genome sequence of filamentous cyanobacterium Calothrix elsteri CCALA 953.</title>
        <authorList>
            <person name="Gagunashvili A.N."/>
            <person name="Elster J."/>
            <person name="Andresson O.S."/>
        </authorList>
    </citation>
    <scope>NUCLEOTIDE SEQUENCE [LARGE SCALE GENOMIC DNA]</scope>
    <source>
        <strain evidence="2 3">CCALA 953</strain>
    </source>
</reference>
<dbReference type="RefSeq" id="WP_095722458.1">
    <property type="nucleotide sequence ID" value="NZ_NTFS01000157.1"/>
</dbReference>
<dbReference type="SUPFAM" id="SSF143100">
    <property type="entry name" value="TTHA1013/TTHA0281-like"/>
    <property type="match status" value="1"/>
</dbReference>
<dbReference type="InterPro" id="IPR031807">
    <property type="entry name" value="HicB-like"/>
</dbReference>
<name>A0A2A2THM7_9CYAN</name>
<feature type="domain" description="HicB-like antitoxin of toxin-antitoxin system" evidence="1">
    <location>
        <begin position="5"/>
        <end position="50"/>
    </location>
</feature>
<protein>
    <recommendedName>
        <fullName evidence="1">HicB-like antitoxin of toxin-antitoxin system domain-containing protein</fullName>
    </recommendedName>
</protein>
<dbReference type="AlphaFoldDB" id="A0A2A2THM7"/>
<organism evidence="2 3">
    <name type="scientific">Brunnivagina elsteri CCALA 953</name>
    <dbReference type="NCBI Taxonomy" id="987040"/>
    <lineage>
        <taxon>Bacteria</taxon>
        <taxon>Bacillati</taxon>
        <taxon>Cyanobacteriota</taxon>
        <taxon>Cyanophyceae</taxon>
        <taxon>Nostocales</taxon>
        <taxon>Calotrichaceae</taxon>
        <taxon>Brunnivagina</taxon>
    </lineage>
</organism>
<dbReference type="PANTHER" id="PTHR34504:SF2">
    <property type="entry name" value="UPF0150 PROTEIN SSL0259"/>
    <property type="match status" value="1"/>
</dbReference>
<dbReference type="EMBL" id="NTFS01000157">
    <property type="protein sequence ID" value="PAX53250.1"/>
    <property type="molecule type" value="Genomic_DNA"/>
</dbReference>
<evidence type="ECO:0000259" key="1">
    <source>
        <dbReference type="Pfam" id="PF15919"/>
    </source>
</evidence>
<dbReference type="InterPro" id="IPR051404">
    <property type="entry name" value="TA_system_antitoxin"/>
</dbReference>
<dbReference type="PANTHER" id="PTHR34504">
    <property type="entry name" value="ANTITOXIN HICB"/>
    <property type="match status" value="1"/>
</dbReference>
<dbReference type="Gene3D" id="3.30.160.250">
    <property type="match status" value="1"/>
</dbReference>
<evidence type="ECO:0000313" key="3">
    <source>
        <dbReference type="Proteomes" id="UP000218238"/>
    </source>
</evidence>
<dbReference type="Proteomes" id="UP000218238">
    <property type="component" value="Unassembled WGS sequence"/>
</dbReference>
<comment type="caution">
    <text evidence="2">The sequence shown here is derived from an EMBL/GenBank/DDBJ whole genome shotgun (WGS) entry which is preliminary data.</text>
</comment>
<gene>
    <name evidence="2" type="ORF">CK510_14945</name>
</gene>
<dbReference type="Pfam" id="PF15919">
    <property type="entry name" value="HicB_lk_antitox"/>
    <property type="match status" value="1"/>
</dbReference>
<proteinExistence type="predicted"/>
<dbReference type="InterPro" id="IPR035069">
    <property type="entry name" value="TTHA1013/TTHA0281-like"/>
</dbReference>
<accession>A0A2A2THM7</accession>